<feature type="transmembrane region" description="Helical" evidence="1">
    <location>
        <begin position="36"/>
        <end position="54"/>
    </location>
</feature>
<keyword evidence="1" id="KW-0812">Transmembrane</keyword>
<feature type="transmembrane region" description="Helical" evidence="1">
    <location>
        <begin position="166"/>
        <end position="185"/>
    </location>
</feature>
<evidence type="ECO:0000313" key="3">
    <source>
        <dbReference type="Proteomes" id="UP001596405"/>
    </source>
</evidence>
<proteinExistence type="predicted"/>
<reference evidence="3" key="1">
    <citation type="journal article" date="2019" name="Int. J. Syst. Evol. Microbiol.">
        <title>The Global Catalogue of Microorganisms (GCM) 10K type strain sequencing project: providing services to taxonomists for standard genome sequencing and annotation.</title>
        <authorList>
            <consortium name="The Broad Institute Genomics Platform"/>
            <consortium name="The Broad Institute Genome Sequencing Center for Infectious Disease"/>
            <person name="Wu L."/>
            <person name="Ma J."/>
        </authorList>
    </citation>
    <scope>NUCLEOTIDE SEQUENCE [LARGE SCALE GENOMIC DNA]</scope>
    <source>
        <strain evidence="3">CGMCC 4.7393</strain>
    </source>
</reference>
<dbReference type="EMBL" id="JBHSYQ010000003">
    <property type="protein sequence ID" value="MFC6997699.1"/>
    <property type="molecule type" value="Genomic_DNA"/>
</dbReference>
<keyword evidence="1" id="KW-1133">Transmembrane helix</keyword>
<accession>A0ABW2DIQ8</accession>
<dbReference type="RefSeq" id="WP_066618767.1">
    <property type="nucleotide sequence ID" value="NZ_JBHSYQ010000003.1"/>
</dbReference>
<protein>
    <submittedName>
        <fullName evidence="2">DUF4234 domain-containing protein</fullName>
    </submittedName>
</protein>
<gene>
    <name evidence="2" type="ORF">ACFQHR_08680</name>
</gene>
<evidence type="ECO:0000313" key="2">
    <source>
        <dbReference type="EMBL" id="MFC6997699.1"/>
    </source>
</evidence>
<comment type="caution">
    <text evidence="2">The sequence shown here is derived from an EMBL/GenBank/DDBJ whole genome shotgun (WGS) entry which is preliminary data.</text>
</comment>
<sequence length="196" mass="23257">MEQSLPAELPIFEAHTSDYSEREQEIIQEYHKVQPLWQFALLCFFTFGIYEVYWFYKNFYFFKEMEEDEDTKPFWRAIFIIFFGNTLFKKILHKAQEHGYSGYYPAGWLLFAFFIISFMHRLPDPLWLVSLFSFLPLLPIVKARNYFFSQFEPEEKRTSAFTGGEIATLVFGVVFFLLVVLGLVLPESSNDYPAGF</sequence>
<evidence type="ECO:0000256" key="1">
    <source>
        <dbReference type="SAM" id="Phobius"/>
    </source>
</evidence>
<feature type="transmembrane region" description="Helical" evidence="1">
    <location>
        <begin position="126"/>
        <end position="145"/>
    </location>
</feature>
<organism evidence="2 3">
    <name type="scientific">Rufibacter roseus</name>
    <dbReference type="NCBI Taxonomy" id="1567108"/>
    <lineage>
        <taxon>Bacteria</taxon>
        <taxon>Pseudomonadati</taxon>
        <taxon>Bacteroidota</taxon>
        <taxon>Cytophagia</taxon>
        <taxon>Cytophagales</taxon>
        <taxon>Hymenobacteraceae</taxon>
        <taxon>Rufibacter</taxon>
    </lineage>
</organism>
<keyword evidence="1" id="KW-0472">Membrane</keyword>
<dbReference type="Proteomes" id="UP001596405">
    <property type="component" value="Unassembled WGS sequence"/>
</dbReference>
<name>A0ABW2DIQ8_9BACT</name>
<keyword evidence="3" id="KW-1185">Reference proteome</keyword>
<feature type="transmembrane region" description="Helical" evidence="1">
    <location>
        <begin position="103"/>
        <end position="120"/>
    </location>
</feature>